<evidence type="ECO:0008006" key="4">
    <source>
        <dbReference type="Google" id="ProtNLM"/>
    </source>
</evidence>
<dbReference type="VEuPathDB" id="VectorBase:BGLB029708"/>
<feature type="compositionally biased region" description="Polar residues" evidence="1">
    <location>
        <begin position="7"/>
        <end position="26"/>
    </location>
</feature>
<organism evidence="2 3">
    <name type="scientific">Biomphalaria glabrata</name>
    <name type="common">Bloodfluke planorb</name>
    <name type="synonym">Freshwater snail</name>
    <dbReference type="NCBI Taxonomy" id="6526"/>
    <lineage>
        <taxon>Eukaryota</taxon>
        <taxon>Metazoa</taxon>
        <taxon>Spiralia</taxon>
        <taxon>Lophotrochozoa</taxon>
        <taxon>Mollusca</taxon>
        <taxon>Gastropoda</taxon>
        <taxon>Heterobranchia</taxon>
        <taxon>Euthyneura</taxon>
        <taxon>Panpulmonata</taxon>
        <taxon>Hygrophila</taxon>
        <taxon>Lymnaeoidea</taxon>
        <taxon>Planorbidae</taxon>
        <taxon>Biomphalaria</taxon>
    </lineage>
</organism>
<gene>
    <name evidence="2" type="primary">106053593</name>
</gene>
<sequence>MGDTEVSHNSYSSSNKKTDDSVTASTQPSGGFLWRMSSGIYSTATGAVSGAVGYGVGGVKWVAGKTIDVGSVVAHKTIDAGSAVASKLPLPTVSVPFVAKKDKKE</sequence>
<name>A0A2C9LDE2_BIOGL</name>
<dbReference type="AlphaFoldDB" id="A0A2C9LDE2"/>
<evidence type="ECO:0000256" key="1">
    <source>
        <dbReference type="SAM" id="MobiDB-lite"/>
    </source>
</evidence>
<protein>
    <recommendedName>
        <fullName evidence="4">Transmembrane protein 263</fullName>
    </recommendedName>
</protein>
<feature type="region of interest" description="Disordered" evidence="1">
    <location>
        <begin position="1"/>
        <end position="26"/>
    </location>
</feature>
<dbReference type="KEGG" id="bgt:106053593"/>
<dbReference type="EnsemblMetazoa" id="BGLB029708-RA">
    <property type="protein sequence ID" value="BGLB029708-PA"/>
    <property type="gene ID" value="BGLB029708"/>
</dbReference>
<evidence type="ECO:0000313" key="3">
    <source>
        <dbReference type="Proteomes" id="UP000076420"/>
    </source>
</evidence>
<accession>A0A2C9LDE2</accession>
<evidence type="ECO:0000313" key="2">
    <source>
        <dbReference type="EnsemblMetazoa" id="BGLB029708-PA"/>
    </source>
</evidence>
<proteinExistence type="predicted"/>
<reference evidence="2" key="1">
    <citation type="submission" date="2020-05" db="UniProtKB">
        <authorList>
            <consortium name="EnsemblMetazoa"/>
        </authorList>
    </citation>
    <scope>IDENTIFICATION</scope>
    <source>
        <strain evidence="2">BB02</strain>
    </source>
</reference>
<dbReference type="Proteomes" id="UP000076420">
    <property type="component" value="Unassembled WGS sequence"/>
</dbReference>